<feature type="transmembrane region" description="Helical" evidence="1">
    <location>
        <begin position="45"/>
        <end position="66"/>
    </location>
</feature>
<dbReference type="Proteomes" id="UP001144805">
    <property type="component" value="Unassembled WGS sequence"/>
</dbReference>
<dbReference type="SMART" id="SM00014">
    <property type="entry name" value="acidPPc"/>
    <property type="match status" value="1"/>
</dbReference>
<dbReference type="InterPro" id="IPR036938">
    <property type="entry name" value="PAP2/HPO_sf"/>
</dbReference>
<feature type="transmembrane region" description="Helical" evidence="1">
    <location>
        <begin position="225"/>
        <end position="251"/>
    </location>
</feature>
<evidence type="ECO:0000256" key="1">
    <source>
        <dbReference type="SAM" id="Phobius"/>
    </source>
</evidence>
<keyword evidence="1" id="KW-0812">Transmembrane</keyword>
<dbReference type="PANTHER" id="PTHR14969:SF13">
    <property type="entry name" value="AT30094P"/>
    <property type="match status" value="1"/>
</dbReference>
<keyword evidence="1" id="KW-1133">Transmembrane helix</keyword>
<keyword evidence="4" id="KW-1185">Reference proteome</keyword>
<gene>
    <name evidence="3" type="ORF">OSH07_05390</name>
</gene>
<organism evidence="3 4">
    <name type="scientific">Kaistia nematophila</name>
    <dbReference type="NCBI Taxonomy" id="2994654"/>
    <lineage>
        <taxon>Bacteria</taxon>
        <taxon>Pseudomonadati</taxon>
        <taxon>Pseudomonadota</taxon>
        <taxon>Alphaproteobacteria</taxon>
        <taxon>Hyphomicrobiales</taxon>
        <taxon>Kaistiaceae</taxon>
        <taxon>Kaistia</taxon>
    </lineage>
</organism>
<comment type="caution">
    <text evidence="3">The sequence shown here is derived from an EMBL/GenBank/DDBJ whole genome shotgun (WGS) entry which is preliminary data.</text>
</comment>
<sequence length="317" mass="34482">MSVWRFRLSKRLSWPRENCAAIAERIRRVEQRPSIHAPVFQLSDILALVIISVGLILIVGLAFDGLSVQRARALPRAVYFVGDWLSYFGKSQWELVPAGVVVLVLISGRWKIVPPLVRAAWAEIGALAAYIFLAIAGSGIIVNIVKQFIGRGRPPTFDEYGALVLRPFEFAYSFQSFPSGHATTAGALIALGFLVVPRWRLGLLLLGLVIAGSRVVVAAHYPSDILAGLIFGYAFSLWLAGRFAAAGWGFARGSTGSITARTAAIRISFGSPARVAILFAGLLDALVGRRIWIAALKSIGDGSYDDARSRRHRPDEQ</sequence>
<dbReference type="Pfam" id="PF01569">
    <property type="entry name" value="PAP2"/>
    <property type="match status" value="1"/>
</dbReference>
<dbReference type="EMBL" id="JAPKNK010000002">
    <property type="protein sequence ID" value="MCX5568618.1"/>
    <property type="molecule type" value="Genomic_DNA"/>
</dbReference>
<protein>
    <submittedName>
        <fullName evidence="3">Phosphatase PAP2 family protein</fullName>
    </submittedName>
</protein>
<dbReference type="RefSeq" id="WP_266337590.1">
    <property type="nucleotide sequence ID" value="NZ_JAPKNK010000002.1"/>
</dbReference>
<proteinExistence type="predicted"/>
<evidence type="ECO:0000313" key="4">
    <source>
        <dbReference type="Proteomes" id="UP001144805"/>
    </source>
</evidence>
<keyword evidence="1" id="KW-0472">Membrane</keyword>
<dbReference type="PANTHER" id="PTHR14969">
    <property type="entry name" value="SPHINGOSINE-1-PHOSPHATE PHOSPHOHYDROLASE"/>
    <property type="match status" value="1"/>
</dbReference>
<dbReference type="AlphaFoldDB" id="A0A9X3E2I9"/>
<dbReference type="Gene3D" id="1.20.144.10">
    <property type="entry name" value="Phosphatidic acid phosphatase type 2/haloperoxidase"/>
    <property type="match status" value="1"/>
</dbReference>
<accession>A0A9X3E2I9</accession>
<dbReference type="InterPro" id="IPR000326">
    <property type="entry name" value="PAP2/HPO"/>
</dbReference>
<evidence type="ECO:0000259" key="2">
    <source>
        <dbReference type="SMART" id="SM00014"/>
    </source>
</evidence>
<feature type="transmembrane region" description="Helical" evidence="1">
    <location>
        <begin position="263"/>
        <end position="283"/>
    </location>
</feature>
<dbReference type="SUPFAM" id="SSF48317">
    <property type="entry name" value="Acid phosphatase/Vanadium-dependent haloperoxidase"/>
    <property type="match status" value="1"/>
</dbReference>
<name>A0A9X3E2I9_9HYPH</name>
<evidence type="ECO:0000313" key="3">
    <source>
        <dbReference type="EMBL" id="MCX5568618.1"/>
    </source>
</evidence>
<feature type="transmembrane region" description="Helical" evidence="1">
    <location>
        <begin position="201"/>
        <end position="219"/>
    </location>
</feature>
<feature type="transmembrane region" description="Helical" evidence="1">
    <location>
        <begin position="124"/>
        <end position="145"/>
    </location>
</feature>
<reference evidence="3" key="1">
    <citation type="submission" date="2022-11" db="EMBL/GenBank/DDBJ databases">
        <title>Biodiversity and phylogenetic relationships of bacteria.</title>
        <authorList>
            <person name="Machado R.A.R."/>
            <person name="Bhat A."/>
            <person name="Loulou A."/>
            <person name="Kallel S."/>
        </authorList>
    </citation>
    <scope>NUCLEOTIDE SEQUENCE</scope>
    <source>
        <strain evidence="3">K-TC2</strain>
    </source>
</reference>
<feature type="domain" description="Phosphatidic acid phosphatase type 2/haloperoxidase" evidence="2">
    <location>
        <begin position="128"/>
        <end position="240"/>
    </location>
</feature>
<feature type="transmembrane region" description="Helical" evidence="1">
    <location>
        <begin position="95"/>
        <end position="112"/>
    </location>
</feature>